<feature type="domain" description="Acyl-CoA thioesterase-like C-terminal" evidence="4">
    <location>
        <begin position="173"/>
        <end position="284"/>
    </location>
</feature>
<sequence>MGNTAPIAYGGYALVFGIHAAYQAALDGFHLYSALGHYLHAANTEEKLVCTPVQLRSTKSLATFRVTVKQKVPSSGLLRSCVELQVDFHKFEKSVLYHSAFPTRNYTHWKYCLPMDELCEQRAKSATISDDQLTTFNKLFGLSKNFYEGRLCLEGVTSQNVLGVTKNVLLDQDHLHPTQRTSGDWVRVKHPLGTEGERLASLAFIMDGILSFLPLCHNHLFFEDVGACSSLDFALRVFVPLPQLNEWHLREAINHHAGSGRSYSGSNLWDEEGNLIASMTQQCILRMPDVAARI</sequence>
<dbReference type="Proteomes" id="UP001150904">
    <property type="component" value="Unassembled WGS sequence"/>
</dbReference>
<accession>A0A9W9NDJ4</accession>
<reference evidence="5" key="2">
    <citation type="journal article" date="2023" name="IMA Fungus">
        <title>Comparative genomic study of the Penicillium genus elucidates a diverse pangenome and 15 lateral gene transfer events.</title>
        <authorList>
            <person name="Petersen C."/>
            <person name="Sorensen T."/>
            <person name="Nielsen M.R."/>
            <person name="Sondergaard T.E."/>
            <person name="Sorensen J.L."/>
            <person name="Fitzpatrick D.A."/>
            <person name="Frisvad J.C."/>
            <person name="Nielsen K.L."/>
        </authorList>
    </citation>
    <scope>NUCLEOTIDE SEQUENCE</scope>
    <source>
        <strain evidence="5">IBT 15544</strain>
    </source>
</reference>
<dbReference type="GO" id="GO:0006637">
    <property type="term" value="P:acyl-CoA metabolic process"/>
    <property type="evidence" value="ECO:0007669"/>
    <property type="project" value="InterPro"/>
</dbReference>
<keyword evidence="6" id="KW-1185">Reference proteome</keyword>
<comment type="caution">
    <text evidence="5">The sequence shown here is derived from an EMBL/GenBank/DDBJ whole genome shotgun (WGS) entry which is preliminary data.</text>
</comment>
<protein>
    <recommendedName>
        <fullName evidence="7">Acyl-CoA thioesterase II</fullName>
    </recommendedName>
</protein>
<dbReference type="OrthoDB" id="68328at2759"/>
<evidence type="ECO:0000313" key="6">
    <source>
        <dbReference type="Proteomes" id="UP001150904"/>
    </source>
</evidence>
<dbReference type="InterPro" id="IPR049449">
    <property type="entry name" value="TesB_ACOT8-like_N"/>
</dbReference>
<evidence type="ECO:0000313" key="5">
    <source>
        <dbReference type="EMBL" id="KAJ5217906.1"/>
    </source>
</evidence>
<evidence type="ECO:0000259" key="4">
    <source>
        <dbReference type="Pfam" id="PF20789"/>
    </source>
</evidence>
<reference evidence="5" key="1">
    <citation type="submission" date="2022-12" db="EMBL/GenBank/DDBJ databases">
        <authorList>
            <person name="Petersen C."/>
        </authorList>
    </citation>
    <scope>NUCLEOTIDE SEQUENCE</scope>
    <source>
        <strain evidence="5">IBT 15544</strain>
    </source>
</reference>
<dbReference type="SUPFAM" id="SSF54637">
    <property type="entry name" value="Thioesterase/thiol ester dehydrase-isomerase"/>
    <property type="match status" value="2"/>
</dbReference>
<dbReference type="Gene3D" id="2.40.160.210">
    <property type="entry name" value="Acyl-CoA thioesterase, double hotdog domain"/>
    <property type="match status" value="1"/>
</dbReference>
<evidence type="ECO:0008006" key="7">
    <source>
        <dbReference type="Google" id="ProtNLM"/>
    </source>
</evidence>
<dbReference type="InterPro" id="IPR003703">
    <property type="entry name" value="Acyl_CoA_thio"/>
</dbReference>
<keyword evidence="2" id="KW-0378">Hydrolase</keyword>
<dbReference type="GO" id="GO:0009062">
    <property type="term" value="P:fatty acid catabolic process"/>
    <property type="evidence" value="ECO:0007669"/>
    <property type="project" value="TreeGrafter"/>
</dbReference>
<comment type="similarity">
    <text evidence="1">Belongs to the C/M/P thioester hydrolase family.</text>
</comment>
<dbReference type="CDD" id="cd03444">
    <property type="entry name" value="Thioesterase_II_repeat1"/>
    <property type="match status" value="1"/>
</dbReference>
<organism evidence="5 6">
    <name type="scientific">Penicillium cinerascens</name>
    <dbReference type="NCBI Taxonomy" id="70096"/>
    <lineage>
        <taxon>Eukaryota</taxon>
        <taxon>Fungi</taxon>
        <taxon>Dikarya</taxon>
        <taxon>Ascomycota</taxon>
        <taxon>Pezizomycotina</taxon>
        <taxon>Eurotiomycetes</taxon>
        <taxon>Eurotiomycetidae</taxon>
        <taxon>Eurotiales</taxon>
        <taxon>Aspergillaceae</taxon>
        <taxon>Penicillium</taxon>
    </lineage>
</organism>
<gene>
    <name evidence="5" type="ORF">N7498_000005</name>
</gene>
<name>A0A9W9NDJ4_9EURO</name>
<evidence type="ECO:0000256" key="1">
    <source>
        <dbReference type="ARBA" id="ARBA00006538"/>
    </source>
</evidence>
<dbReference type="GeneID" id="83174368"/>
<dbReference type="Pfam" id="PF20789">
    <property type="entry name" value="4HBT_3C"/>
    <property type="match status" value="1"/>
</dbReference>
<dbReference type="InterPro" id="IPR029069">
    <property type="entry name" value="HotDog_dom_sf"/>
</dbReference>
<dbReference type="RefSeq" id="XP_058312479.1">
    <property type="nucleotide sequence ID" value="XM_058447068.1"/>
</dbReference>
<dbReference type="PANTHER" id="PTHR11066">
    <property type="entry name" value="ACYL-COA THIOESTERASE"/>
    <property type="match status" value="1"/>
</dbReference>
<dbReference type="GO" id="GO:0005782">
    <property type="term" value="C:peroxisomal matrix"/>
    <property type="evidence" value="ECO:0007669"/>
    <property type="project" value="UniProtKB-SubCell"/>
</dbReference>
<proteinExistence type="inferred from homology"/>
<dbReference type="GO" id="GO:0047617">
    <property type="term" value="F:fatty acyl-CoA hydrolase activity"/>
    <property type="evidence" value="ECO:0007669"/>
    <property type="project" value="InterPro"/>
</dbReference>
<dbReference type="InterPro" id="IPR042171">
    <property type="entry name" value="Acyl-CoA_hotdog"/>
</dbReference>
<dbReference type="InterPro" id="IPR049450">
    <property type="entry name" value="ACOT8-like_C"/>
</dbReference>
<dbReference type="PANTHER" id="PTHR11066:SF35">
    <property type="entry name" value="ACYL-COA THIOESTERASE II"/>
    <property type="match status" value="1"/>
</dbReference>
<evidence type="ECO:0000259" key="3">
    <source>
        <dbReference type="Pfam" id="PF13622"/>
    </source>
</evidence>
<dbReference type="AlphaFoldDB" id="A0A9W9NDJ4"/>
<evidence type="ECO:0000256" key="2">
    <source>
        <dbReference type="ARBA" id="ARBA00022801"/>
    </source>
</evidence>
<dbReference type="Pfam" id="PF13622">
    <property type="entry name" value="4HBT_3"/>
    <property type="match status" value="1"/>
</dbReference>
<feature type="domain" description="Acyl-CoA thioesterase-like N-terminal HotDog" evidence="3">
    <location>
        <begin position="4"/>
        <end position="88"/>
    </location>
</feature>
<dbReference type="EMBL" id="JAPQKR010000004">
    <property type="protein sequence ID" value="KAJ5217906.1"/>
    <property type="molecule type" value="Genomic_DNA"/>
</dbReference>